<proteinExistence type="predicted"/>
<accession>A0A445H000</accession>
<feature type="transmembrane region" description="Helical" evidence="2">
    <location>
        <begin position="73"/>
        <end position="91"/>
    </location>
</feature>
<dbReference type="EMBL" id="QZWG01000014">
    <property type="protein sequence ID" value="RZB66930.1"/>
    <property type="molecule type" value="Genomic_DNA"/>
</dbReference>
<protein>
    <recommendedName>
        <fullName evidence="5">DUF4408 domain-containing protein</fullName>
    </recommendedName>
</protein>
<feature type="transmembrane region" description="Helical" evidence="2">
    <location>
        <begin position="29"/>
        <end position="52"/>
    </location>
</feature>
<reference evidence="3 4" key="1">
    <citation type="submission" date="2018-09" db="EMBL/GenBank/DDBJ databases">
        <title>A high-quality reference genome of wild soybean provides a powerful tool to mine soybean genomes.</title>
        <authorList>
            <person name="Xie M."/>
            <person name="Chung C.Y.L."/>
            <person name="Li M.-W."/>
            <person name="Wong F.-L."/>
            <person name="Chan T.-F."/>
            <person name="Lam H.-M."/>
        </authorList>
    </citation>
    <scope>NUCLEOTIDE SEQUENCE [LARGE SCALE GENOMIC DNA]</scope>
    <source>
        <strain evidence="4">cv. W05</strain>
        <tissue evidence="3">Hypocotyl of etiolated seedlings</tissue>
    </source>
</reference>
<keyword evidence="2" id="KW-0812">Transmembrane</keyword>
<gene>
    <name evidence="3" type="ORF">D0Y65_037373</name>
</gene>
<dbReference type="Gramene" id="XM_028344076.1">
    <property type="protein sequence ID" value="XP_028199877.1"/>
    <property type="gene ID" value="LOC114384404"/>
</dbReference>
<evidence type="ECO:0008006" key="5">
    <source>
        <dbReference type="Google" id="ProtNLM"/>
    </source>
</evidence>
<evidence type="ECO:0000313" key="4">
    <source>
        <dbReference type="Proteomes" id="UP000289340"/>
    </source>
</evidence>
<comment type="caution">
    <text evidence="3">The sequence shown here is derived from an EMBL/GenBank/DDBJ whole genome shotgun (WGS) entry which is preliminary data.</text>
</comment>
<dbReference type="Proteomes" id="UP000289340">
    <property type="component" value="Chromosome 14"/>
</dbReference>
<organism evidence="3 4">
    <name type="scientific">Glycine soja</name>
    <name type="common">Wild soybean</name>
    <dbReference type="NCBI Taxonomy" id="3848"/>
    <lineage>
        <taxon>Eukaryota</taxon>
        <taxon>Viridiplantae</taxon>
        <taxon>Streptophyta</taxon>
        <taxon>Embryophyta</taxon>
        <taxon>Tracheophyta</taxon>
        <taxon>Spermatophyta</taxon>
        <taxon>Magnoliopsida</taxon>
        <taxon>eudicotyledons</taxon>
        <taxon>Gunneridae</taxon>
        <taxon>Pentapetalae</taxon>
        <taxon>rosids</taxon>
        <taxon>fabids</taxon>
        <taxon>Fabales</taxon>
        <taxon>Fabaceae</taxon>
        <taxon>Papilionoideae</taxon>
        <taxon>50 kb inversion clade</taxon>
        <taxon>NPAAA clade</taxon>
        <taxon>indigoferoid/millettioid clade</taxon>
        <taxon>Phaseoleae</taxon>
        <taxon>Glycine</taxon>
        <taxon>Glycine subgen. Soja</taxon>
    </lineage>
</organism>
<keyword evidence="2" id="KW-0472">Membrane</keyword>
<evidence type="ECO:0000256" key="2">
    <source>
        <dbReference type="SAM" id="Phobius"/>
    </source>
</evidence>
<keyword evidence="2" id="KW-1133">Transmembrane helix</keyword>
<feature type="region of interest" description="Disordered" evidence="1">
    <location>
        <begin position="180"/>
        <end position="205"/>
    </location>
</feature>
<dbReference type="PANTHER" id="PTHR34947:SF5">
    <property type="entry name" value="PROTEIN, PUTATIVE-RELATED"/>
    <property type="match status" value="1"/>
</dbReference>
<evidence type="ECO:0000313" key="3">
    <source>
        <dbReference type="EMBL" id="RZB66930.1"/>
    </source>
</evidence>
<dbReference type="AlphaFoldDB" id="A0A445H000"/>
<keyword evidence="4" id="KW-1185">Reference proteome</keyword>
<feature type="compositionally biased region" description="Acidic residues" evidence="1">
    <location>
        <begin position="183"/>
        <end position="203"/>
    </location>
</feature>
<name>A0A445H000_GLYSO</name>
<evidence type="ECO:0000256" key="1">
    <source>
        <dbReference type="SAM" id="MobiDB-lite"/>
    </source>
</evidence>
<dbReference type="PANTHER" id="PTHR34947">
    <property type="entry name" value="TRANSMEMBRANE PROTEIN"/>
    <property type="match status" value="1"/>
</dbReference>
<sequence length="261" mass="30378">MDYQLKNQNIATMTHNLKPLYYLVKLTQLFVSVSVCSFIFSPSSLLVFLYYFKFYLSAFPFQLYTHNIDKNSMFLLCNGILVFVGITKSLSRSSCCDDYRPSAYIKDDGSQSRFWVIEANELMLEIVETEEQTSEPDEQNTAVEQVIEIENCAEEEVQENIEKIVLVDEGQEKGSSLVLKEEEKEELDEETELLDVGDEEEDKGSETDYILIEESIEEEEENVEEESCMLSTEELNKKFEDFIRKMKEDLRIEAQRQLVMV</sequence>